<dbReference type="InterPro" id="IPR056421">
    <property type="entry name" value="TPR_GEMI5"/>
</dbReference>
<accession>A0A4C1SPM3</accession>
<dbReference type="Pfam" id="PF23774">
    <property type="entry name" value="TPR_GEMI5"/>
    <property type="match status" value="1"/>
</dbReference>
<feature type="domain" description="Gem-associated protein 5 TPR" evidence="1">
    <location>
        <begin position="22"/>
        <end position="136"/>
    </location>
</feature>
<dbReference type="EMBL" id="BGZK01000009">
    <property type="protein sequence ID" value="GBP03277.1"/>
    <property type="molecule type" value="Genomic_DNA"/>
</dbReference>
<dbReference type="OrthoDB" id="7326421at2759"/>
<evidence type="ECO:0000313" key="2">
    <source>
        <dbReference type="EMBL" id="GBP03277.1"/>
    </source>
</evidence>
<dbReference type="AlphaFoldDB" id="A0A4C1SPM3"/>
<dbReference type="Proteomes" id="UP000299102">
    <property type="component" value="Unassembled WGS sequence"/>
</dbReference>
<comment type="caution">
    <text evidence="2">The sequence shown here is derived from an EMBL/GenBank/DDBJ whole genome shotgun (WGS) entry which is preliminary data.</text>
</comment>
<protein>
    <submittedName>
        <fullName evidence="2">Gem-associated protein 5</fullName>
    </submittedName>
</protein>
<dbReference type="PANTHER" id="PTHR46362">
    <property type="entry name" value="GEM-ASSOCIATED PROTEIN 5"/>
    <property type="match status" value="1"/>
</dbReference>
<dbReference type="GO" id="GO:0005634">
    <property type="term" value="C:nucleus"/>
    <property type="evidence" value="ECO:0007669"/>
    <property type="project" value="TreeGrafter"/>
</dbReference>
<evidence type="ECO:0000259" key="1">
    <source>
        <dbReference type="Pfam" id="PF23774"/>
    </source>
</evidence>
<dbReference type="GO" id="GO:0032797">
    <property type="term" value="C:SMN complex"/>
    <property type="evidence" value="ECO:0007669"/>
    <property type="project" value="TreeGrafter"/>
</dbReference>
<gene>
    <name evidence="2" type="primary">Gemin5</name>
    <name evidence="2" type="ORF">EVAR_2686_1</name>
</gene>
<keyword evidence="3" id="KW-1185">Reference proteome</keyword>
<reference evidence="2 3" key="1">
    <citation type="journal article" date="2019" name="Commun. Biol.">
        <title>The bagworm genome reveals a unique fibroin gene that provides high tensile strength.</title>
        <authorList>
            <person name="Kono N."/>
            <person name="Nakamura H."/>
            <person name="Ohtoshi R."/>
            <person name="Tomita M."/>
            <person name="Numata K."/>
            <person name="Arakawa K."/>
        </authorList>
    </citation>
    <scope>NUCLEOTIDE SEQUENCE [LARGE SCALE GENOMIC DNA]</scope>
</reference>
<dbReference type="PANTHER" id="PTHR46362:SF1">
    <property type="entry name" value="GEM-ASSOCIATED PROTEIN 5"/>
    <property type="match status" value="1"/>
</dbReference>
<proteinExistence type="predicted"/>
<dbReference type="GO" id="GO:0000387">
    <property type="term" value="P:spliceosomal snRNP assembly"/>
    <property type="evidence" value="ECO:0007669"/>
    <property type="project" value="TreeGrafter"/>
</dbReference>
<name>A0A4C1SPM3_EUMVA</name>
<evidence type="ECO:0000313" key="3">
    <source>
        <dbReference type="Proteomes" id="UP000299102"/>
    </source>
</evidence>
<organism evidence="2 3">
    <name type="scientific">Eumeta variegata</name>
    <name type="common">Bagworm moth</name>
    <name type="synonym">Eumeta japonica</name>
    <dbReference type="NCBI Taxonomy" id="151549"/>
    <lineage>
        <taxon>Eukaryota</taxon>
        <taxon>Metazoa</taxon>
        <taxon>Ecdysozoa</taxon>
        <taxon>Arthropoda</taxon>
        <taxon>Hexapoda</taxon>
        <taxon>Insecta</taxon>
        <taxon>Pterygota</taxon>
        <taxon>Neoptera</taxon>
        <taxon>Endopterygota</taxon>
        <taxon>Lepidoptera</taxon>
        <taxon>Glossata</taxon>
        <taxon>Ditrysia</taxon>
        <taxon>Tineoidea</taxon>
        <taxon>Psychidae</taxon>
        <taxon>Oiketicinae</taxon>
        <taxon>Eumeta</taxon>
    </lineage>
</organism>
<sequence length="175" mass="19164">MRASERHASLPLGHGHVDSLTWGGLTYKRAVTLLALHEVGAAVELLLTNGMYKEAYVLCRARHLNSLADGALQRWAEHERFASHYTAAAACYLALGDVEEAAAVLGKSTLEEHLQLAAEMARFAGHATYAAHVADKGEKIRVERESNPDLQLPKLPTRAELLESVRDKSLLIDSE</sequence>
<dbReference type="InterPro" id="IPR052640">
    <property type="entry name" value="Gemin-5"/>
</dbReference>
<dbReference type="GO" id="GO:0003730">
    <property type="term" value="F:mRNA 3'-UTR binding"/>
    <property type="evidence" value="ECO:0007669"/>
    <property type="project" value="TreeGrafter"/>
</dbReference>